<dbReference type="GO" id="GO:0003677">
    <property type="term" value="F:DNA binding"/>
    <property type="evidence" value="ECO:0007669"/>
    <property type="project" value="InterPro"/>
</dbReference>
<protein>
    <recommendedName>
        <fullName evidence="1">HTH cro/C1-type domain-containing protein</fullName>
    </recommendedName>
</protein>
<evidence type="ECO:0000313" key="3">
    <source>
        <dbReference type="Proteomes" id="UP000004778"/>
    </source>
</evidence>
<organism evidence="2 3">
    <name type="scientific">Actinomyces urogenitalis DSM 15434</name>
    <dbReference type="NCBI Taxonomy" id="525246"/>
    <lineage>
        <taxon>Bacteria</taxon>
        <taxon>Bacillati</taxon>
        <taxon>Actinomycetota</taxon>
        <taxon>Actinomycetes</taxon>
        <taxon>Actinomycetales</taxon>
        <taxon>Actinomycetaceae</taxon>
        <taxon>Actinomyces</taxon>
    </lineage>
</organism>
<reference evidence="2 3" key="1">
    <citation type="submission" date="2009-01" db="EMBL/GenBank/DDBJ databases">
        <authorList>
            <person name="Qin X."/>
            <person name="Bachman B."/>
            <person name="Battles P."/>
            <person name="Bell A."/>
            <person name="Bess C."/>
            <person name="Bickham C."/>
            <person name="Chaboub L."/>
            <person name="Chen D."/>
            <person name="Coyle M."/>
            <person name="Deiros D.R."/>
            <person name="Dinh H."/>
            <person name="Forbes L."/>
            <person name="Fowler G."/>
            <person name="Francisco L."/>
            <person name="Fu Q."/>
            <person name="Gubbala S."/>
            <person name="Hale W."/>
            <person name="Han Y."/>
            <person name="Hemphill L."/>
            <person name="Highlander S.K."/>
            <person name="Hirani K."/>
            <person name="Hogues M."/>
            <person name="Jackson L."/>
            <person name="Jakkamsetti A."/>
            <person name="Javaid M."/>
            <person name="Jiang H."/>
            <person name="Korchina V."/>
            <person name="Kovar C."/>
            <person name="Lara F."/>
            <person name="Lee S."/>
            <person name="Mata R."/>
            <person name="Mathew T."/>
            <person name="Moen C."/>
            <person name="Morales K."/>
            <person name="Munidasa M."/>
            <person name="Nazareth L."/>
            <person name="Ngo R."/>
            <person name="Nguyen L."/>
            <person name="Okwuonu G."/>
            <person name="Ongeri F."/>
            <person name="Patil S."/>
            <person name="Petrosino J."/>
            <person name="Pham C."/>
            <person name="Pham P."/>
            <person name="Pu L.-L."/>
            <person name="Puazo M."/>
            <person name="Raj R."/>
            <person name="Reid J."/>
            <person name="Rouhana J."/>
            <person name="Saada N."/>
            <person name="Shang Y."/>
            <person name="Simmons D."/>
            <person name="Thornton R."/>
            <person name="Warren J."/>
            <person name="Weissenberger G."/>
            <person name="Zhang J."/>
            <person name="Zhang L."/>
            <person name="Zhou C."/>
            <person name="Zhu D."/>
            <person name="Muzny D."/>
            <person name="Worley K."/>
            <person name="Gibbs R."/>
        </authorList>
    </citation>
    <scope>NUCLEOTIDE SEQUENCE [LARGE SCALE GENOMIC DNA]</scope>
    <source>
        <strain evidence="2 3">DSM 15434</strain>
    </source>
</reference>
<dbReference type="InterPro" id="IPR001387">
    <property type="entry name" value="Cro/C1-type_HTH"/>
</dbReference>
<dbReference type="HOGENOM" id="CLU_1902212_0_0_11"/>
<sequence>MDIGTQIREEAESQGYTVKGFAAALGRNRQVISAKLNGGAPITNLDMEDFSRVLRVPVSELFHRAEQAEAGAVADPAAPADTAALAGSATHLSADEAEGPTEAELEAHVEACDSCTCAEDALEHARQAAEEVA</sequence>
<name>C0W5S1_9ACTO</name>
<comment type="caution">
    <text evidence="2">The sequence shown here is derived from an EMBL/GenBank/DDBJ whole genome shotgun (WGS) entry which is preliminary data.</text>
</comment>
<gene>
    <name evidence="2" type="ORF">HMPREF0058_1215</name>
</gene>
<dbReference type="RefSeq" id="WP_006548179.1">
    <property type="nucleotide sequence ID" value="NZ_DS999574.1"/>
</dbReference>
<evidence type="ECO:0000313" key="2">
    <source>
        <dbReference type="EMBL" id="EEH65917.1"/>
    </source>
</evidence>
<dbReference type="InterPro" id="IPR010982">
    <property type="entry name" value="Lambda_DNA-bd_dom_sf"/>
</dbReference>
<dbReference type="Gene3D" id="1.10.260.40">
    <property type="entry name" value="lambda repressor-like DNA-binding domains"/>
    <property type="match status" value="1"/>
</dbReference>
<keyword evidence="3" id="KW-1185">Reference proteome</keyword>
<dbReference type="Proteomes" id="UP000004778">
    <property type="component" value="Unassembled WGS sequence"/>
</dbReference>
<accession>C0W5S1</accession>
<feature type="domain" description="HTH cro/C1-type" evidence="1">
    <location>
        <begin position="7"/>
        <end position="61"/>
    </location>
</feature>
<dbReference type="SUPFAM" id="SSF47413">
    <property type="entry name" value="lambda repressor-like DNA-binding domains"/>
    <property type="match status" value="1"/>
</dbReference>
<evidence type="ECO:0000259" key="1">
    <source>
        <dbReference type="PROSITE" id="PS50943"/>
    </source>
</evidence>
<dbReference type="PROSITE" id="PS50943">
    <property type="entry name" value="HTH_CROC1"/>
    <property type="match status" value="1"/>
</dbReference>
<proteinExistence type="predicted"/>
<dbReference type="AlphaFoldDB" id="C0W5S1"/>
<dbReference type="EMBL" id="ACFH01000095">
    <property type="protein sequence ID" value="EEH65917.1"/>
    <property type="molecule type" value="Genomic_DNA"/>
</dbReference>